<evidence type="ECO:0000313" key="2">
    <source>
        <dbReference type="Proteomes" id="UP001604336"/>
    </source>
</evidence>
<dbReference type="AlphaFoldDB" id="A0ABD1V514"/>
<accession>A0ABD1V514</accession>
<organism evidence="1 2">
    <name type="scientific">Abeliophyllum distichum</name>
    <dbReference type="NCBI Taxonomy" id="126358"/>
    <lineage>
        <taxon>Eukaryota</taxon>
        <taxon>Viridiplantae</taxon>
        <taxon>Streptophyta</taxon>
        <taxon>Embryophyta</taxon>
        <taxon>Tracheophyta</taxon>
        <taxon>Spermatophyta</taxon>
        <taxon>Magnoliopsida</taxon>
        <taxon>eudicotyledons</taxon>
        <taxon>Gunneridae</taxon>
        <taxon>Pentapetalae</taxon>
        <taxon>asterids</taxon>
        <taxon>lamiids</taxon>
        <taxon>Lamiales</taxon>
        <taxon>Oleaceae</taxon>
        <taxon>Forsythieae</taxon>
        <taxon>Abeliophyllum</taxon>
    </lineage>
</organism>
<protein>
    <submittedName>
        <fullName evidence="1">Uncharacterized protein</fullName>
    </submittedName>
</protein>
<dbReference type="EMBL" id="JBFOLK010000002">
    <property type="protein sequence ID" value="KAL2532421.1"/>
    <property type="molecule type" value="Genomic_DNA"/>
</dbReference>
<keyword evidence="2" id="KW-1185">Reference proteome</keyword>
<gene>
    <name evidence="1" type="ORF">Adt_05772</name>
</gene>
<reference evidence="2" key="1">
    <citation type="submission" date="2024-07" db="EMBL/GenBank/DDBJ databases">
        <title>Two chromosome-level genome assemblies of Korean endemic species Abeliophyllum distichum and Forsythia ovata (Oleaceae).</title>
        <authorList>
            <person name="Jang H."/>
        </authorList>
    </citation>
    <scope>NUCLEOTIDE SEQUENCE [LARGE SCALE GENOMIC DNA]</scope>
</reference>
<evidence type="ECO:0000313" key="1">
    <source>
        <dbReference type="EMBL" id="KAL2532421.1"/>
    </source>
</evidence>
<comment type="caution">
    <text evidence="1">The sequence shown here is derived from an EMBL/GenBank/DDBJ whole genome shotgun (WGS) entry which is preliminary data.</text>
</comment>
<sequence length="125" mass="14341">MKLHEGSKRRARGKLASPWAPTESTADLVYRERRGRSAFDQMGVDHELTVIFEPLFSFTGYSLIPRGRITLAKDFDEPPRHLRKFMKLLIVDTRFTYYGVLGRLALKNLQAATSIHHLAIKFPTP</sequence>
<name>A0ABD1V514_9LAMI</name>
<dbReference type="Proteomes" id="UP001604336">
    <property type="component" value="Unassembled WGS sequence"/>
</dbReference>
<proteinExistence type="predicted"/>